<proteinExistence type="predicted"/>
<evidence type="ECO:0008006" key="3">
    <source>
        <dbReference type="Google" id="ProtNLM"/>
    </source>
</evidence>
<gene>
    <name evidence="1" type="ORF">HS968_15955</name>
</gene>
<accession>A0A7G5DIF6</accession>
<keyword evidence="2" id="KW-1185">Reference proteome</keyword>
<evidence type="ECO:0000313" key="1">
    <source>
        <dbReference type="EMBL" id="QMV61531.1"/>
    </source>
</evidence>
<dbReference type="AlphaFoldDB" id="A0A7G5DIF6"/>
<organism evidence="1 2">
    <name type="scientific">Pseudomonas berkeleyensis</name>
    <dbReference type="NCBI Taxonomy" id="2726956"/>
    <lineage>
        <taxon>Bacteria</taxon>
        <taxon>Pseudomonadati</taxon>
        <taxon>Pseudomonadota</taxon>
        <taxon>Gammaproteobacteria</taxon>
        <taxon>Pseudomonadales</taxon>
        <taxon>Pseudomonadaceae</taxon>
        <taxon>Pseudomonas</taxon>
    </lineage>
</organism>
<evidence type="ECO:0000313" key="2">
    <source>
        <dbReference type="Proteomes" id="UP000515276"/>
    </source>
</evidence>
<dbReference type="Proteomes" id="UP000515276">
    <property type="component" value="Chromosome"/>
</dbReference>
<dbReference type="RefSeq" id="WP_182367103.1">
    <property type="nucleotide sequence ID" value="NZ_CP059139.1"/>
</dbReference>
<sequence>MTNQQSLINFGFKFGRSGAHDSRTMMLPELRSLFACTQSSDGRPRYREQITELNCLGKPTSRARKLTAEHLVDLYGLSPDTPLFRVFRQLWDVRVEAQPLLALQLAAARDPLFRVSVPLMLELQPGEPLQREHTEAVLAAQDPNRFSPASLKSYAQNINGSWTQAGFLRGRVKKSRAQPQVTEVNVAYALFQAYLNGLSGQRLFSSEWCKLLDCRVERLIELARTASLRGLITFKQSGEVIEVGFPDFLTATEKAWLHE</sequence>
<protein>
    <recommendedName>
        <fullName evidence="3">DUF1819 family protein</fullName>
    </recommendedName>
</protein>
<name>A0A7G5DIF6_9PSED</name>
<reference evidence="1 2" key="1">
    <citation type="journal article" date="2020" name="G3 (Bethesda)">
        <title>CeMbio - The Caenorhabditis elegans Microbiome Resource.</title>
        <authorList>
            <person name="Dirksen P."/>
            <person name="Assie A."/>
            <person name="Zimmermann J."/>
            <person name="Zhang F."/>
            <person name="Tietje A.M."/>
            <person name="Marsh S.A."/>
            <person name="Felix M.A."/>
            <person name="Shapira M."/>
            <person name="Kaleta C."/>
            <person name="Schulenburg H."/>
            <person name="Samuel B."/>
        </authorList>
    </citation>
    <scope>NUCLEOTIDE SEQUENCE [LARGE SCALE GENOMIC DNA]</scope>
    <source>
        <strain evidence="1 2">MSPm1</strain>
    </source>
</reference>
<dbReference type="EMBL" id="CP059139">
    <property type="protein sequence ID" value="QMV61531.1"/>
    <property type="molecule type" value="Genomic_DNA"/>
</dbReference>